<dbReference type="EMBL" id="HG996472">
    <property type="protein sequence ID" value="CAG1830737.1"/>
    <property type="molecule type" value="Genomic_DNA"/>
</dbReference>
<evidence type="ECO:0000256" key="7">
    <source>
        <dbReference type="ARBA" id="ARBA00022989"/>
    </source>
</evidence>
<protein>
    <recommendedName>
        <fullName evidence="2">H(+)-exporting diphosphatase</fullName>
        <ecNumber evidence="2">7.1.3.1</ecNumber>
    </recommendedName>
</protein>
<sequence length="111" mass="11606">MGFLKAANGLFVLYISIILVGLNCGDDWEGLYESMTGYDFGGSLMPLFGRVGGGIYTKAADVGAFLVGKVERNILAVCQETLCDTEVDTAVVGSDLFASYAESSCAALSIA</sequence>
<dbReference type="OMA" id="YESMTGY"/>
<keyword evidence="3" id="KW-0813">Transport</keyword>
<dbReference type="Pfam" id="PF03030">
    <property type="entry name" value="H_PPase"/>
    <property type="match status" value="1"/>
</dbReference>
<dbReference type="GO" id="GO:0009678">
    <property type="term" value="F:diphosphate hydrolysis-driven proton transmembrane transporter activity"/>
    <property type="evidence" value="ECO:0007669"/>
    <property type="project" value="UniProtKB-EC"/>
</dbReference>
<keyword evidence="7" id="KW-1133">Transmembrane helix</keyword>
<keyword evidence="9" id="KW-0472">Membrane</keyword>
<dbReference type="InterPro" id="IPR004131">
    <property type="entry name" value="PPase-energised_H-pump"/>
</dbReference>
<evidence type="ECO:0000313" key="11">
    <source>
        <dbReference type="EMBL" id="CAG1830737.1"/>
    </source>
</evidence>
<accession>A0A804K3I3</accession>
<reference evidence="12" key="2">
    <citation type="submission" date="2021-05" db="UniProtKB">
        <authorList>
            <consortium name="EnsemblPlants"/>
        </authorList>
    </citation>
    <scope>IDENTIFICATION</scope>
    <source>
        <strain evidence="12">subsp. malaccensis</strain>
    </source>
</reference>
<name>A0A804K3I3_MUSAM</name>
<comment type="subcellular location">
    <subcellularLocation>
        <location evidence="1">Endomembrane system</location>
        <topology evidence="1">Multi-pass membrane protein</topology>
    </subcellularLocation>
</comment>
<evidence type="ECO:0000256" key="8">
    <source>
        <dbReference type="ARBA" id="ARBA00023065"/>
    </source>
</evidence>
<evidence type="ECO:0000256" key="6">
    <source>
        <dbReference type="ARBA" id="ARBA00022967"/>
    </source>
</evidence>
<dbReference type="GO" id="GO:0004427">
    <property type="term" value="F:inorganic diphosphate phosphatase activity"/>
    <property type="evidence" value="ECO:0007669"/>
    <property type="project" value="InterPro"/>
</dbReference>
<dbReference type="EC" id="7.1.3.1" evidence="2"/>
<evidence type="ECO:0000256" key="4">
    <source>
        <dbReference type="ARBA" id="ARBA00022692"/>
    </source>
</evidence>
<dbReference type="GO" id="GO:0012505">
    <property type="term" value="C:endomembrane system"/>
    <property type="evidence" value="ECO:0007669"/>
    <property type="project" value="UniProtKB-SubCell"/>
</dbReference>
<keyword evidence="4" id="KW-0812">Transmembrane</keyword>
<reference evidence="11" key="1">
    <citation type="submission" date="2021-03" db="EMBL/GenBank/DDBJ databases">
        <authorList>
            <consortium name="Genoscope - CEA"/>
            <person name="William W."/>
        </authorList>
    </citation>
    <scope>NUCLEOTIDE SEQUENCE</scope>
    <source>
        <strain evidence="11">Doubled-haploid Pahang</strain>
    </source>
</reference>
<keyword evidence="13" id="KW-1185">Reference proteome</keyword>
<feature type="signal peptide" evidence="10">
    <location>
        <begin position="1"/>
        <end position="25"/>
    </location>
</feature>
<evidence type="ECO:0000256" key="10">
    <source>
        <dbReference type="SAM" id="SignalP"/>
    </source>
</evidence>
<gene>
    <name evidence="11" type="ORF">GSMUA_339910.1</name>
</gene>
<proteinExistence type="predicted"/>
<dbReference type="EnsemblPlants" id="Ma08_t06270.1">
    <property type="protein sequence ID" value="Ma08_p06270.1"/>
    <property type="gene ID" value="Ma08_g06270"/>
</dbReference>
<dbReference type="Proteomes" id="UP000012960">
    <property type="component" value="Unplaced"/>
</dbReference>
<dbReference type="PANTHER" id="PTHR31998">
    <property type="entry name" value="K(+)-INSENSITIVE PYROPHOSPHATE-ENERGIZED PROTON PUMP"/>
    <property type="match status" value="1"/>
</dbReference>
<dbReference type="AlphaFoldDB" id="A0A804K3I3"/>
<dbReference type="GO" id="GO:0016020">
    <property type="term" value="C:membrane"/>
    <property type="evidence" value="ECO:0007669"/>
    <property type="project" value="InterPro"/>
</dbReference>
<dbReference type="InParanoid" id="A0A804K3I3"/>
<keyword evidence="5" id="KW-0460">Magnesium</keyword>
<evidence type="ECO:0000256" key="1">
    <source>
        <dbReference type="ARBA" id="ARBA00004127"/>
    </source>
</evidence>
<evidence type="ECO:0000256" key="2">
    <source>
        <dbReference type="ARBA" id="ARBA00013242"/>
    </source>
</evidence>
<evidence type="ECO:0000256" key="5">
    <source>
        <dbReference type="ARBA" id="ARBA00022842"/>
    </source>
</evidence>
<feature type="chain" id="PRO_5033926761" description="H(+)-exporting diphosphatase" evidence="10">
    <location>
        <begin position="26"/>
        <end position="111"/>
    </location>
</feature>
<dbReference type="Gramene" id="Ma08_t06270.1">
    <property type="protein sequence ID" value="Ma08_p06270.1"/>
    <property type="gene ID" value="Ma08_g06270"/>
</dbReference>
<evidence type="ECO:0000313" key="12">
    <source>
        <dbReference type="EnsemblPlants" id="Ma08_p06270.1"/>
    </source>
</evidence>
<keyword evidence="6" id="KW-1278">Translocase</keyword>
<evidence type="ECO:0000256" key="3">
    <source>
        <dbReference type="ARBA" id="ARBA00022448"/>
    </source>
</evidence>
<keyword evidence="10" id="KW-0732">Signal</keyword>
<keyword evidence="8" id="KW-0406">Ion transport</keyword>
<evidence type="ECO:0000313" key="13">
    <source>
        <dbReference type="Proteomes" id="UP000012960"/>
    </source>
</evidence>
<organism evidence="12 13">
    <name type="scientific">Musa acuminata subsp. malaccensis</name>
    <name type="common">Wild banana</name>
    <name type="synonym">Musa malaccensis</name>
    <dbReference type="NCBI Taxonomy" id="214687"/>
    <lineage>
        <taxon>Eukaryota</taxon>
        <taxon>Viridiplantae</taxon>
        <taxon>Streptophyta</taxon>
        <taxon>Embryophyta</taxon>
        <taxon>Tracheophyta</taxon>
        <taxon>Spermatophyta</taxon>
        <taxon>Magnoliopsida</taxon>
        <taxon>Liliopsida</taxon>
        <taxon>Zingiberales</taxon>
        <taxon>Musaceae</taxon>
        <taxon>Musa</taxon>
    </lineage>
</organism>
<evidence type="ECO:0000256" key="9">
    <source>
        <dbReference type="ARBA" id="ARBA00023136"/>
    </source>
</evidence>